<reference evidence="1" key="1">
    <citation type="submission" date="2014-11" db="EMBL/GenBank/DDBJ databases">
        <authorList>
            <person name="Amaro Gonzalez C."/>
        </authorList>
    </citation>
    <scope>NUCLEOTIDE SEQUENCE</scope>
</reference>
<dbReference type="AlphaFoldDB" id="A0A0E9WMT3"/>
<reference evidence="1" key="2">
    <citation type="journal article" date="2015" name="Fish Shellfish Immunol.">
        <title>Early steps in the European eel (Anguilla anguilla)-Vibrio vulnificus interaction in the gills: Role of the RtxA13 toxin.</title>
        <authorList>
            <person name="Callol A."/>
            <person name="Pajuelo D."/>
            <person name="Ebbesson L."/>
            <person name="Teles M."/>
            <person name="MacKenzie S."/>
            <person name="Amaro C."/>
        </authorList>
    </citation>
    <scope>NUCLEOTIDE SEQUENCE</scope>
</reference>
<proteinExistence type="predicted"/>
<name>A0A0E9WMT3_ANGAN</name>
<organism evidence="1">
    <name type="scientific">Anguilla anguilla</name>
    <name type="common">European freshwater eel</name>
    <name type="synonym">Muraena anguilla</name>
    <dbReference type="NCBI Taxonomy" id="7936"/>
    <lineage>
        <taxon>Eukaryota</taxon>
        <taxon>Metazoa</taxon>
        <taxon>Chordata</taxon>
        <taxon>Craniata</taxon>
        <taxon>Vertebrata</taxon>
        <taxon>Euteleostomi</taxon>
        <taxon>Actinopterygii</taxon>
        <taxon>Neopterygii</taxon>
        <taxon>Teleostei</taxon>
        <taxon>Anguilliformes</taxon>
        <taxon>Anguillidae</taxon>
        <taxon>Anguilla</taxon>
    </lineage>
</organism>
<sequence>MLPVWFLPLNLNHAGSSGSTEWHYLSLVYRSKLGAANFKAEPELCHAGQSHWKQNTIK</sequence>
<evidence type="ECO:0000313" key="1">
    <source>
        <dbReference type="EMBL" id="JAH91714.1"/>
    </source>
</evidence>
<dbReference type="EMBL" id="GBXM01016863">
    <property type="protein sequence ID" value="JAH91714.1"/>
    <property type="molecule type" value="Transcribed_RNA"/>
</dbReference>
<accession>A0A0E9WMT3</accession>
<protein>
    <submittedName>
        <fullName evidence="1">Uncharacterized protein</fullName>
    </submittedName>
</protein>